<dbReference type="KEGG" id="als:DJ013_15025"/>
<organism evidence="2 3">
    <name type="scientific">Arcticibacterium luteifluviistationis</name>
    <dbReference type="NCBI Taxonomy" id="1784714"/>
    <lineage>
        <taxon>Bacteria</taxon>
        <taxon>Pseudomonadati</taxon>
        <taxon>Bacteroidota</taxon>
        <taxon>Cytophagia</taxon>
        <taxon>Cytophagales</taxon>
        <taxon>Leadbetterellaceae</taxon>
        <taxon>Arcticibacterium</taxon>
    </lineage>
</organism>
<proteinExistence type="predicted"/>
<dbReference type="Pfam" id="PF04397">
    <property type="entry name" value="LytTR"/>
    <property type="match status" value="1"/>
</dbReference>
<dbReference type="EMBL" id="CP029480">
    <property type="protein sequence ID" value="AWV99401.1"/>
    <property type="molecule type" value="Genomic_DNA"/>
</dbReference>
<evidence type="ECO:0000313" key="2">
    <source>
        <dbReference type="EMBL" id="AWV99401.1"/>
    </source>
</evidence>
<dbReference type="Gene3D" id="2.40.50.1020">
    <property type="entry name" value="LytTr DNA-binding domain"/>
    <property type="match status" value="1"/>
</dbReference>
<evidence type="ECO:0000313" key="3">
    <source>
        <dbReference type="Proteomes" id="UP000249873"/>
    </source>
</evidence>
<dbReference type="Proteomes" id="UP000249873">
    <property type="component" value="Chromosome"/>
</dbReference>
<accession>A0A2Z4GE33</accession>
<evidence type="ECO:0000259" key="1">
    <source>
        <dbReference type="SMART" id="SM00850"/>
    </source>
</evidence>
<reference evidence="2 3" key="1">
    <citation type="submission" date="2018-05" db="EMBL/GenBank/DDBJ databases">
        <title>Complete genome sequence of Arcticibacterium luteifluviistationis SM1504T, a cytophagaceae bacterium isolated from Arctic surface seawater.</title>
        <authorList>
            <person name="Li Y."/>
            <person name="Qin Q.-L."/>
        </authorList>
    </citation>
    <scope>NUCLEOTIDE SEQUENCE [LARGE SCALE GENOMIC DNA]</scope>
    <source>
        <strain evidence="2 3">SM1504</strain>
    </source>
</reference>
<dbReference type="OrthoDB" id="964870at2"/>
<protein>
    <recommendedName>
        <fullName evidence="1">HTH LytTR-type domain-containing protein</fullName>
    </recommendedName>
</protein>
<dbReference type="InterPro" id="IPR007492">
    <property type="entry name" value="LytTR_DNA-bd_dom"/>
</dbReference>
<dbReference type="GO" id="GO:0003677">
    <property type="term" value="F:DNA binding"/>
    <property type="evidence" value="ECO:0007669"/>
    <property type="project" value="InterPro"/>
</dbReference>
<feature type="domain" description="HTH LytTR-type" evidence="1">
    <location>
        <begin position="5"/>
        <end position="99"/>
    </location>
</feature>
<sequence>MNVPKILDAAKPDMFTHLQASINYTILNKSDGTKLISGYSLKAFEALFEGNSFVRIDRSNLVSKAFIIGCITRKNGEYILLKNKSELLIPRRRRGLLLDKHPNLFTNLKTA</sequence>
<name>A0A2Z4GE33_9BACT</name>
<keyword evidence="3" id="KW-1185">Reference proteome</keyword>
<dbReference type="SMART" id="SM00850">
    <property type="entry name" value="LytTR"/>
    <property type="match status" value="1"/>
</dbReference>
<gene>
    <name evidence="2" type="ORF">DJ013_15025</name>
</gene>
<dbReference type="AlphaFoldDB" id="A0A2Z4GE33"/>